<keyword evidence="3 7" id="KW-0228">DNA excision</keyword>
<dbReference type="InterPro" id="IPR036876">
    <property type="entry name" value="UVR_dom_sf"/>
</dbReference>
<keyword evidence="2 7" id="KW-0227">DNA damage</keyword>
<keyword evidence="1 7" id="KW-0963">Cytoplasm</keyword>
<dbReference type="Pfam" id="PF02151">
    <property type="entry name" value="UVR"/>
    <property type="match status" value="1"/>
</dbReference>
<proteinExistence type="inferred from homology"/>
<dbReference type="SUPFAM" id="SSF46600">
    <property type="entry name" value="C-terminal UvrC-binding domain of UvrB"/>
    <property type="match status" value="1"/>
</dbReference>
<dbReference type="PROSITE" id="PS50151">
    <property type="entry name" value="UVR"/>
    <property type="match status" value="1"/>
</dbReference>
<dbReference type="InterPro" id="IPR050066">
    <property type="entry name" value="UvrABC_protein_C"/>
</dbReference>
<dbReference type="SMART" id="SM00278">
    <property type="entry name" value="HhH1"/>
    <property type="match status" value="2"/>
</dbReference>
<protein>
    <recommendedName>
        <fullName evidence="7">UvrABC system protein C</fullName>
        <shortName evidence="7">Protein UvrC</shortName>
    </recommendedName>
    <alternativeName>
        <fullName evidence="7">Excinuclease ABC subunit C</fullName>
    </alternativeName>
</protein>
<evidence type="ECO:0000256" key="5">
    <source>
        <dbReference type="ARBA" id="ARBA00023204"/>
    </source>
</evidence>
<dbReference type="Pfam" id="PF01541">
    <property type="entry name" value="GIY-YIG"/>
    <property type="match status" value="1"/>
</dbReference>
<evidence type="ECO:0000256" key="6">
    <source>
        <dbReference type="ARBA" id="ARBA00023236"/>
    </source>
</evidence>
<dbReference type="SUPFAM" id="SSF47781">
    <property type="entry name" value="RuvA domain 2-like"/>
    <property type="match status" value="1"/>
</dbReference>
<evidence type="ECO:0000313" key="11">
    <source>
        <dbReference type="EMBL" id="MFC0207651.1"/>
    </source>
</evidence>
<feature type="domain" description="UvrC family homology region profile" evidence="10">
    <location>
        <begin position="287"/>
        <end position="527"/>
    </location>
</feature>
<dbReference type="NCBIfam" id="TIGR00194">
    <property type="entry name" value="uvrC"/>
    <property type="match status" value="1"/>
</dbReference>
<accession>A0ABV6D4U1</accession>
<comment type="subcellular location">
    <subcellularLocation>
        <location evidence="7">Cytoplasm</location>
    </subcellularLocation>
</comment>
<keyword evidence="6 7" id="KW-0742">SOS response</keyword>
<dbReference type="InterPro" id="IPR003583">
    <property type="entry name" value="Hlx-hairpin-Hlx_DNA-bd_motif"/>
</dbReference>
<evidence type="ECO:0000259" key="10">
    <source>
        <dbReference type="PROSITE" id="PS50165"/>
    </source>
</evidence>
<dbReference type="InterPro" id="IPR038476">
    <property type="entry name" value="UvrC_RNase_H_dom_sf"/>
</dbReference>
<dbReference type="NCBIfam" id="NF001824">
    <property type="entry name" value="PRK00558.1-5"/>
    <property type="match status" value="1"/>
</dbReference>
<dbReference type="SUPFAM" id="SSF82771">
    <property type="entry name" value="GIY-YIG endonuclease"/>
    <property type="match status" value="1"/>
</dbReference>
<gene>
    <name evidence="7 11" type="primary">uvrC</name>
    <name evidence="11" type="ORF">ACFFJ2_04455</name>
</gene>
<dbReference type="PANTHER" id="PTHR30562:SF1">
    <property type="entry name" value="UVRABC SYSTEM PROTEIN C"/>
    <property type="match status" value="1"/>
</dbReference>
<dbReference type="Gene3D" id="3.40.1440.10">
    <property type="entry name" value="GIY-YIG endonuclease"/>
    <property type="match status" value="1"/>
</dbReference>
<dbReference type="PROSITE" id="PS50164">
    <property type="entry name" value="GIY_YIG"/>
    <property type="match status" value="1"/>
</dbReference>
<dbReference type="EMBL" id="JBHLXD010000005">
    <property type="protein sequence ID" value="MFC0207651.1"/>
    <property type="molecule type" value="Genomic_DNA"/>
</dbReference>
<organism evidence="11 12">
    <name type="scientific">Chelativorans intermedius</name>
    <dbReference type="NCBI Taxonomy" id="515947"/>
    <lineage>
        <taxon>Bacteria</taxon>
        <taxon>Pseudomonadati</taxon>
        <taxon>Pseudomonadota</taxon>
        <taxon>Alphaproteobacteria</taxon>
        <taxon>Hyphomicrobiales</taxon>
        <taxon>Phyllobacteriaceae</taxon>
        <taxon>Chelativorans</taxon>
    </lineage>
</organism>
<dbReference type="InterPro" id="IPR010994">
    <property type="entry name" value="RuvA_2-like"/>
</dbReference>
<evidence type="ECO:0000259" key="8">
    <source>
        <dbReference type="PROSITE" id="PS50151"/>
    </source>
</evidence>
<dbReference type="Gene3D" id="1.10.150.20">
    <property type="entry name" value="5' to 3' exonuclease, C-terminal subdomain"/>
    <property type="match status" value="1"/>
</dbReference>
<dbReference type="InterPro" id="IPR001162">
    <property type="entry name" value="UvrC_RNase_H_dom"/>
</dbReference>
<dbReference type="InterPro" id="IPR001943">
    <property type="entry name" value="UVR_dom"/>
</dbReference>
<dbReference type="InterPro" id="IPR004791">
    <property type="entry name" value="UvrC"/>
</dbReference>
<sequence>MTQPQSQENASREIDTLGGGAIEWDSAPSESGTIGVEVIQTMVGRLPNAPGVYRMMNRQGDVLYVGKARSLKKRVANYAQGRGHSNRIARMIRETASMEFVVTRTETEALLLEANLIKRLRPRFNVLLRDDKSFPYILLTGDHPAPGIFKHRGARTRKGDYFGPFASAGAVGRTINALQRAFLLRTCTDSVYESRTRPCLLYQIKRCSGPCTGEIGTQDYARLVAEAKAFLSGRSSKVKADIAAAMQEAAEALDFERAAVYRDRLAALSHVQAHQGINPQSIEEADVFAIHQEGGQSCIQVFFFRTGQNWGNRAYFPKADPALGPAEVLGAFLAQFYDDKPCPRTILLSHPVEEQALLAEALSTRAGHKVQVQVPQRGEKKDLAGHALQNAREALARRLAETSSQARLLEGFAQTFGLESVPRRIEVYDNSHIMGTNAVGAMIVAGPEGFAKNQYRKFNIRSTDIAPGDDFGMMREVMQRRFSRLLKEEGLPENGRDGEEKDTLPAWPDVILIDGGQGQMSAVRQILCDLGIAEAVTAIGIAKGPDRDAGRERFFMEGRQPFSLPVRDPVLYFVQRLRDEAHRFAIGSHRARRKKEMVKNPLDEIAGIGPGRKRALLHHFGTAKAVSRAGIEDLMAVDGISESIARQIYNHFHEGG</sequence>
<comment type="similarity">
    <text evidence="7">Belongs to the UvrC family.</text>
</comment>
<dbReference type="Proteomes" id="UP001589755">
    <property type="component" value="Unassembled WGS sequence"/>
</dbReference>
<dbReference type="RefSeq" id="WP_261520828.1">
    <property type="nucleotide sequence ID" value="NZ_JAODNW010000014.1"/>
</dbReference>
<comment type="subunit">
    <text evidence="7">Interacts with UvrB in an incision complex.</text>
</comment>
<comment type="function">
    <text evidence="7">The UvrABC repair system catalyzes the recognition and processing of DNA lesions. UvrC both incises the 5' and 3' sides of the lesion. The N-terminal half is responsible for the 3' incision and the C-terminal half is responsible for the 5' incision.</text>
</comment>
<name>A0ABV6D4U1_9HYPH</name>
<dbReference type="InterPro" id="IPR035901">
    <property type="entry name" value="GIY-YIG_endonuc_sf"/>
</dbReference>
<dbReference type="Pfam" id="PF08459">
    <property type="entry name" value="UvrC_RNaseH_dom"/>
    <property type="match status" value="1"/>
</dbReference>
<dbReference type="SMART" id="SM00465">
    <property type="entry name" value="GIYc"/>
    <property type="match status" value="1"/>
</dbReference>
<evidence type="ECO:0000259" key="9">
    <source>
        <dbReference type="PROSITE" id="PS50164"/>
    </source>
</evidence>
<dbReference type="CDD" id="cd10434">
    <property type="entry name" value="GIY-YIG_UvrC_Cho"/>
    <property type="match status" value="1"/>
</dbReference>
<comment type="caution">
    <text evidence="11">The sequence shown here is derived from an EMBL/GenBank/DDBJ whole genome shotgun (WGS) entry which is preliminary data.</text>
</comment>
<dbReference type="PROSITE" id="PS50165">
    <property type="entry name" value="UVRC"/>
    <property type="match status" value="1"/>
</dbReference>
<evidence type="ECO:0000256" key="3">
    <source>
        <dbReference type="ARBA" id="ARBA00022769"/>
    </source>
</evidence>
<evidence type="ECO:0000256" key="7">
    <source>
        <dbReference type="HAMAP-Rule" id="MF_00203"/>
    </source>
</evidence>
<dbReference type="InterPro" id="IPR000305">
    <property type="entry name" value="GIY-YIG_endonuc"/>
</dbReference>
<keyword evidence="4 7" id="KW-0267">Excision nuclease</keyword>
<dbReference type="Gene3D" id="4.10.860.10">
    <property type="entry name" value="UVR domain"/>
    <property type="match status" value="1"/>
</dbReference>
<dbReference type="Gene3D" id="3.30.420.340">
    <property type="entry name" value="UvrC, RNAse H endonuclease domain"/>
    <property type="match status" value="1"/>
</dbReference>
<keyword evidence="12" id="KW-1185">Reference proteome</keyword>
<feature type="domain" description="GIY-YIG" evidence="9">
    <location>
        <begin position="48"/>
        <end position="126"/>
    </location>
</feature>
<dbReference type="Pfam" id="PF22920">
    <property type="entry name" value="UvrC_RNaseH"/>
    <property type="match status" value="1"/>
</dbReference>
<evidence type="ECO:0000256" key="1">
    <source>
        <dbReference type="ARBA" id="ARBA00022490"/>
    </source>
</evidence>
<reference evidence="11 12" key="1">
    <citation type="submission" date="2024-09" db="EMBL/GenBank/DDBJ databases">
        <authorList>
            <person name="Sun Q."/>
            <person name="Mori K."/>
        </authorList>
    </citation>
    <scope>NUCLEOTIDE SEQUENCE [LARGE SCALE GENOMIC DNA]</scope>
    <source>
        <strain evidence="11 12">CCM 8543</strain>
    </source>
</reference>
<dbReference type="InterPro" id="IPR047296">
    <property type="entry name" value="GIY-YIG_UvrC_Cho"/>
</dbReference>
<dbReference type="HAMAP" id="MF_00203">
    <property type="entry name" value="UvrC"/>
    <property type="match status" value="1"/>
</dbReference>
<evidence type="ECO:0000256" key="4">
    <source>
        <dbReference type="ARBA" id="ARBA00022881"/>
    </source>
</evidence>
<evidence type="ECO:0000256" key="2">
    <source>
        <dbReference type="ARBA" id="ARBA00022763"/>
    </source>
</evidence>
<keyword evidence="5 7" id="KW-0234">DNA repair</keyword>
<dbReference type="Pfam" id="PF14520">
    <property type="entry name" value="HHH_5"/>
    <property type="match status" value="1"/>
</dbReference>
<evidence type="ECO:0000313" key="12">
    <source>
        <dbReference type="Proteomes" id="UP001589755"/>
    </source>
</evidence>
<dbReference type="PANTHER" id="PTHR30562">
    <property type="entry name" value="UVRC/OXIDOREDUCTASE"/>
    <property type="match status" value="1"/>
</dbReference>
<feature type="domain" description="UVR" evidence="8">
    <location>
        <begin position="236"/>
        <end position="271"/>
    </location>
</feature>